<accession>A0A061S1L2</accession>
<organism evidence="3">
    <name type="scientific">Tetraselmis sp. GSL018</name>
    <dbReference type="NCBI Taxonomy" id="582737"/>
    <lineage>
        <taxon>Eukaryota</taxon>
        <taxon>Viridiplantae</taxon>
        <taxon>Chlorophyta</taxon>
        <taxon>core chlorophytes</taxon>
        <taxon>Chlorodendrophyceae</taxon>
        <taxon>Chlorodendrales</taxon>
        <taxon>Chlorodendraceae</taxon>
        <taxon>Tetraselmis</taxon>
    </lineage>
</organism>
<evidence type="ECO:0000313" key="3">
    <source>
        <dbReference type="EMBL" id="JAC76815.1"/>
    </source>
</evidence>
<sequence>MPTHLLHGFPGGRSEATRICFHAAGIKLEQRRYDRPAYQDKKSTTTDKAWATGLPVLEIDGVPYTQSLSQARYAAKLAKLYPEDPFAALRCDEVLDIWQDILTKTPSPESEEDKKRERLLYAEGKMATLFDLLDQRVGESESCFIVGDSLTVADLSLFALFTMIREGNFTYVPETYIDRWPRLVKLEQSVSKHPVVTSYY</sequence>
<dbReference type="CDD" id="cd03192">
    <property type="entry name" value="GST_C_Sigma_like"/>
    <property type="match status" value="1"/>
</dbReference>
<name>A0A061S1L2_9CHLO</name>
<dbReference type="Gene3D" id="3.40.30.10">
    <property type="entry name" value="Glutaredoxin"/>
    <property type="match status" value="1"/>
</dbReference>
<evidence type="ECO:0000259" key="1">
    <source>
        <dbReference type="PROSITE" id="PS50404"/>
    </source>
</evidence>
<feature type="domain" description="GST C-terminal" evidence="2">
    <location>
        <begin position="84"/>
        <end position="200"/>
    </location>
</feature>
<dbReference type="InterPro" id="IPR010987">
    <property type="entry name" value="Glutathione-S-Trfase_C-like"/>
</dbReference>
<dbReference type="SUPFAM" id="SSF52833">
    <property type="entry name" value="Thioredoxin-like"/>
    <property type="match status" value="1"/>
</dbReference>
<gene>
    <name evidence="3" type="ORF">TSPGSL018_19192</name>
</gene>
<dbReference type="PROSITE" id="PS50404">
    <property type="entry name" value="GST_NTER"/>
    <property type="match status" value="1"/>
</dbReference>
<dbReference type="InterPro" id="IPR036249">
    <property type="entry name" value="Thioredoxin-like_sf"/>
</dbReference>
<dbReference type="PANTHER" id="PTHR11571">
    <property type="entry name" value="GLUTATHIONE S-TRANSFERASE"/>
    <property type="match status" value="1"/>
</dbReference>
<feature type="non-terminal residue" evidence="3">
    <location>
        <position position="200"/>
    </location>
</feature>
<dbReference type="GO" id="GO:0004364">
    <property type="term" value="F:glutathione transferase activity"/>
    <property type="evidence" value="ECO:0007669"/>
    <property type="project" value="TreeGrafter"/>
</dbReference>
<dbReference type="PROSITE" id="PS50405">
    <property type="entry name" value="GST_CTER"/>
    <property type="match status" value="1"/>
</dbReference>
<dbReference type="SUPFAM" id="SSF47616">
    <property type="entry name" value="GST C-terminal domain-like"/>
    <property type="match status" value="1"/>
</dbReference>
<evidence type="ECO:0000259" key="2">
    <source>
        <dbReference type="PROSITE" id="PS50405"/>
    </source>
</evidence>
<dbReference type="InterPro" id="IPR004045">
    <property type="entry name" value="Glutathione_S-Trfase_N"/>
</dbReference>
<dbReference type="AlphaFoldDB" id="A0A061S1L2"/>
<dbReference type="Gene3D" id="1.20.1050.10">
    <property type="match status" value="1"/>
</dbReference>
<proteinExistence type="predicted"/>
<dbReference type="InterPro" id="IPR004046">
    <property type="entry name" value="GST_C"/>
</dbReference>
<reference evidence="3" key="1">
    <citation type="submission" date="2014-05" db="EMBL/GenBank/DDBJ databases">
        <title>The transcriptome of the halophilic microalga Tetraselmis sp. GSL018 isolated from the Great Salt Lake, Utah.</title>
        <authorList>
            <person name="Jinkerson R.E."/>
            <person name="D'Adamo S."/>
            <person name="Posewitz M.C."/>
        </authorList>
    </citation>
    <scope>NUCLEOTIDE SEQUENCE</scope>
    <source>
        <strain evidence="3">GSL018</strain>
    </source>
</reference>
<feature type="domain" description="GST N-terminal" evidence="1">
    <location>
        <begin position="1"/>
        <end position="82"/>
    </location>
</feature>
<dbReference type="InterPro" id="IPR040079">
    <property type="entry name" value="Glutathione_S-Trfase"/>
</dbReference>
<dbReference type="EMBL" id="GBEZ01008742">
    <property type="protein sequence ID" value="JAC76815.1"/>
    <property type="molecule type" value="Transcribed_RNA"/>
</dbReference>
<protein>
    <submittedName>
        <fullName evidence="3">Glutathione s-transferase</fullName>
    </submittedName>
</protein>
<dbReference type="Pfam" id="PF14497">
    <property type="entry name" value="GST_C_3"/>
    <property type="match status" value="1"/>
</dbReference>
<dbReference type="InterPro" id="IPR036282">
    <property type="entry name" value="Glutathione-S-Trfase_C_sf"/>
</dbReference>
<dbReference type="GO" id="GO:0006749">
    <property type="term" value="P:glutathione metabolic process"/>
    <property type="evidence" value="ECO:0007669"/>
    <property type="project" value="TreeGrafter"/>
</dbReference>
<dbReference type="SFLD" id="SFLDS00019">
    <property type="entry name" value="Glutathione_Transferase_(cytos"/>
    <property type="match status" value="1"/>
</dbReference>
<dbReference type="PANTHER" id="PTHR11571:SF252">
    <property type="entry name" value="GLUTATHIONE S-TRANSFERASE"/>
    <property type="match status" value="1"/>
</dbReference>
<dbReference type="InterPro" id="IPR050213">
    <property type="entry name" value="GST_superfamily"/>
</dbReference>
<keyword evidence="3" id="KW-0808">Transferase</keyword>